<accession>A0AAW1T4P8</accession>
<organism evidence="4 5">
    <name type="scientific">Apatococcus fuscideae</name>
    <dbReference type="NCBI Taxonomy" id="2026836"/>
    <lineage>
        <taxon>Eukaryota</taxon>
        <taxon>Viridiplantae</taxon>
        <taxon>Chlorophyta</taxon>
        <taxon>core chlorophytes</taxon>
        <taxon>Trebouxiophyceae</taxon>
        <taxon>Chlorellales</taxon>
        <taxon>Chlorellaceae</taxon>
        <taxon>Apatococcus</taxon>
    </lineage>
</organism>
<comment type="caution">
    <text evidence="4">The sequence shown here is derived from an EMBL/GenBank/DDBJ whole genome shotgun (WGS) entry which is preliminary data.</text>
</comment>
<feature type="compositionally biased region" description="Polar residues" evidence="2">
    <location>
        <begin position="63"/>
        <end position="73"/>
    </location>
</feature>
<evidence type="ECO:0000313" key="4">
    <source>
        <dbReference type="EMBL" id="KAK9863883.1"/>
    </source>
</evidence>
<feature type="non-terminal residue" evidence="4">
    <location>
        <position position="1"/>
    </location>
</feature>
<dbReference type="InterPro" id="IPR026847">
    <property type="entry name" value="VPS13"/>
</dbReference>
<dbReference type="PANTHER" id="PTHR16166:SF93">
    <property type="entry name" value="INTERMEMBRANE LIPID TRANSFER PROTEIN VPS13"/>
    <property type="match status" value="1"/>
</dbReference>
<dbReference type="InterPro" id="IPR009291">
    <property type="entry name" value="Vps62"/>
</dbReference>
<feature type="domain" description="Vacuolar protein sorting-associated protein 13 VPS13 adaptor binding" evidence="3">
    <location>
        <begin position="186"/>
        <end position="632"/>
    </location>
</feature>
<evidence type="ECO:0000256" key="1">
    <source>
        <dbReference type="ARBA" id="ARBA00006545"/>
    </source>
</evidence>
<gene>
    <name evidence="4" type="ORF">WJX84_010298</name>
</gene>
<protein>
    <recommendedName>
        <fullName evidence="3">Vacuolar protein sorting-associated protein 13 VPS13 adaptor binding domain-containing protein</fullName>
    </recommendedName>
</protein>
<dbReference type="GO" id="GO:0006623">
    <property type="term" value="P:protein targeting to vacuole"/>
    <property type="evidence" value="ECO:0007669"/>
    <property type="project" value="TreeGrafter"/>
</dbReference>
<evidence type="ECO:0000313" key="5">
    <source>
        <dbReference type="Proteomes" id="UP001485043"/>
    </source>
</evidence>
<sequence>SNFGLMRYPPGKGAESRGPLDVVRRRRWLRVRDQVEEPSESAEGPSSSQQPTPIADVSEGAMQASQASTQRQSLGKIAPGELLALPMGWGSAGKQVQVRPLLSGTGAATHAWSVGASEGPDTVLLDSMEEGITRLLTCSLCKRTQSEGKNVMEGDAKPSQAMEGLLMAPIWLSLSVEGDELTEGSHIPLTDWRIVIAAPLIIENQLPVRGTAMIWERSQGADNLAMRHSQHLETGKQIQVYSADMRRTVSLQFYPDGYELVEAEPTIISQGYSSHRAGVDGKQELPDKFLIQKSSNSEPPLGILLERDIDIESSLLDKRKLEPAAAVALGSSMRVRMYVPLWISNATDQLISAAVVPVAPPMQSQGNQQQRQSRQNPANMKDAAESMQLRIMETEASTSGSRRAIPQLARPVNAGSVAMMVYPVKSMAAVQASQQQGQQQQQSVQEARHYHGLKLKVGESGWSAAIPLESTTTISQAQDFNTKPVLLRAKVQEWGIVYEVVARLELVGGGFERTMVLRLESHVIMSNRTGVPLQVMQYTSSATMQPLSQAAIGVEPATGPGLPKGQAGQNFPPGLKGALVDQSVDWTTCMELPADAGAKPLQWGIAADCRAVCLRFTPNSKEEGTAPWSCPIACKFPAGKDRHVAIPIRPPTQSAASTSGTGGRAPGHKRPINTLLSAAGPAWQLEGSDVTQRLKHSARSDHGQVGSGPDSMGEVGLIVLRFGVELRSPGCYHIILESISPRAPYHLENRTSHPLMYRQAGMADLPYQSLPPLSAAGFIFQPTELGSSKHEVELKDSYGGKPSGLYSLEPADAAASGKDASMMLQRQATSSKLANLKISAPPGECIVALLDRQQAMLINDGLITIGSSASIGRGDQERMLRILPGKKGPYGGVTALLDSPAIAAEKAGQALYLTASFARLEVSVVDQKPEEVLAAALVGLKLESSSGIGPDGSFSSLRFSLNSIQLDDQLPNSRCPVLLCPAGQDEELNTPPLIQLTVVSQPGLPHNEVYYPYLAFRIERALQVSVNEALVWRLVEVWNRLDLASLGRSGDDEQVQASTDTPVQISLVYCSDLTAAVSFKGDVSSRPSWAGGALSWGLNLASFEGVPIQLTGFEMEHIQMLRSVFLKHIIGLIQGQLVGIAFSFIRSFGVFSGASGVLGAISAGLAGVALDQDFASEQSQQRQERNIAGVGEGLREGGGAFGRGLLSGLTGLVHKPLAGARKDGVQGFVQGVGRGIVGAATQPVSGAFEFMSSTFEGIDAVKDALRGHIKPSALYKRNRLPRAIGGDGKLQAISRSDGSERQARLEELGQALLRRAQDASGVGLLAVKRRLRTRYSADAYEEHMLLPENDQVVMLTNRAFMLLSAPGFAAIHNAAAAGAAHPSTNQLPAAELKWAVTWTDLLNIEARVVGQTAYANYLTVHRKGVPGVEDGEPLAYELKCFPNRDQARELQAIATKVHSKFVISVLKRSSQWAKRMATAPARLLELPCSVLCTGFDLLWHTDPRASAVTTIWRPISPTGYKPLGDVVERGFDHPDPVQVYRDDALHKSTSQQPATAYPTGWVLIWRSNGSKPVTMWKPVAPDGYRALGTVCVSRPDQPKLEQALCVRSDHVEPSSSFESPIWTHRPPELSQGPRHVRGMWDALRLVAAWLTCGPCALQGALALQQLAPYDPTSWKLSLWQVANAPHTFIAMRSFDKPPPQAANDVKPW</sequence>
<comment type="similarity">
    <text evidence="1">Belongs to the VPS13 family.</text>
</comment>
<dbReference type="Proteomes" id="UP001485043">
    <property type="component" value="Unassembled WGS sequence"/>
</dbReference>
<evidence type="ECO:0000259" key="3">
    <source>
        <dbReference type="Pfam" id="PF25036"/>
    </source>
</evidence>
<feature type="region of interest" description="Disordered" evidence="2">
    <location>
        <begin position="1"/>
        <end position="73"/>
    </location>
</feature>
<reference evidence="4 5" key="1">
    <citation type="journal article" date="2024" name="Nat. Commun.">
        <title>Phylogenomics reveals the evolutionary origins of lichenization in chlorophyte algae.</title>
        <authorList>
            <person name="Puginier C."/>
            <person name="Libourel C."/>
            <person name="Otte J."/>
            <person name="Skaloud P."/>
            <person name="Haon M."/>
            <person name="Grisel S."/>
            <person name="Petersen M."/>
            <person name="Berrin J.G."/>
            <person name="Delaux P.M."/>
            <person name="Dal Grande F."/>
            <person name="Keller J."/>
        </authorList>
    </citation>
    <scope>NUCLEOTIDE SEQUENCE [LARGE SCALE GENOMIC DNA]</scope>
    <source>
        <strain evidence="4 5">SAG 2523</strain>
    </source>
</reference>
<dbReference type="PANTHER" id="PTHR16166">
    <property type="entry name" value="VACUOLAR PROTEIN SORTING-ASSOCIATED PROTEIN VPS13"/>
    <property type="match status" value="1"/>
</dbReference>
<dbReference type="GO" id="GO:0045053">
    <property type="term" value="P:protein retention in Golgi apparatus"/>
    <property type="evidence" value="ECO:0007669"/>
    <property type="project" value="TreeGrafter"/>
</dbReference>
<feature type="compositionally biased region" description="Low complexity" evidence="2">
    <location>
        <begin position="363"/>
        <end position="376"/>
    </location>
</feature>
<dbReference type="EMBL" id="JALJOV010000419">
    <property type="protein sequence ID" value="KAK9863883.1"/>
    <property type="molecule type" value="Genomic_DNA"/>
</dbReference>
<keyword evidence="5" id="KW-1185">Reference proteome</keyword>
<name>A0AAW1T4P8_9CHLO</name>
<proteinExistence type="inferred from homology"/>
<dbReference type="InterPro" id="IPR009543">
    <property type="entry name" value="VPS13_VAB"/>
</dbReference>
<feature type="region of interest" description="Disordered" evidence="2">
    <location>
        <begin position="650"/>
        <end position="669"/>
    </location>
</feature>
<dbReference type="Pfam" id="PF25036">
    <property type="entry name" value="VPS13_VAB"/>
    <property type="match status" value="1"/>
</dbReference>
<evidence type="ECO:0000256" key="2">
    <source>
        <dbReference type="SAM" id="MobiDB-lite"/>
    </source>
</evidence>
<feature type="region of interest" description="Disordered" evidence="2">
    <location>
        <begin position="361"/>
        <end position="382"/>
    </location>
</feature>
<dbReference type="Pfam" id="PF06101">
    <property type="entry name" value="Vps62"/>
    <property type="match status" value="1"/>
</dbReference>